<keyword evidence="2" id="KW-1185">Reference proteome</keyword>
<gene>
    <name evidence="1" type="ORF">L1987_80401</name>
</gene>
<organism evidence="1 2">
    <name type="scientific">Smallanthus sonchifolius</name>
    <dbReference type="NCBI Taxonomy" id="185202"/>
    <lineage>
        <taxon>Eukaryota</taxon>
        <taxon>Viridiplantae</taxon>
        <taxon>Streptophyta</taxon>
        <taxon>Embryophyta</taxon>
        <taxon>Tracheophyta</taxon>
        <taxon>Spermatophyta</taxon>
        <taxon>Magnoliopsida</taxon>
        <taxon>eudicotyledons</taxon>
        <taxon>Gunneridae</taxon>
        <taxon>Pentapetalae</taxon>
        <taxon>asterids</taxon>
        <taxon>campanulids</taxon>
        <taxon>Asterales</taxon>
        <taxon>Asteraceae</taxon>
        <taxon>Asteroideae</taxon>
        <taxon>Heliantheae alliance</taxon>
        <taxon>Millerieae</taxon>
        <taxon>Smallanthus</taxon>
    </lineage>
</organism>
<accession>A0ACB8YMH5</accession>
<dbReference type="Proteomes" id="UP001056120">
    <property type="component" value="Linkage Group LG27"/>
</dbReference>
<comment type="caution">
    <text evidence="1">The sequence shown here is derived from an EMBL/GenBank/DDBJ whole genome shotgun (WGS) entry which is preliminary data.</text>
</comment>
<reference evidence="1 2" key="2">
    <citation type="journal article" date="2022" name="Mol. Ecol. Resour.">
        <title>The genomes of chicory, endive, great burdock and yacon provide insights into Asteraceae paleo-polyploidization history and plant inulin production.</title>
        <authorList>
            <person name="Fan W."/>
            <person name="Wang S."/>
            <person name="Wang H."/>
            <person name="Wang A."/>
            <person name="Jiang F."/>
            <person name="Liu H."/>
            <person name="Zhao H."/>
            <person name="Xu D."/>
            <person name="Zhang Y."/>
        </authorList>
    </citation>
    <scope>NUCLEOTIDE SEQUENCE [LARGE SCALE GENOMIC DNA]</scope>
    <source>
        <strain evidence="2">cv. Yunnan</strain>
        <tissue evidence="1">Leaves</tissue>
    </source>
</reference>
<evidence type="ECO:0000313" key="2">
    <source>
        <dbReference type="Proteomes" id="UP001056120"/>
    </source>
</evidence>
<reference evidence="2" key="1">
    <citation type="journal article" date="2022" name="Mol. Ecol. Resour.">
        <title>The genomes of chicory, endive, great burdock and yacon provide insights into Asteraceae palaeo-polyploidization history and plant inulin production.</title>
        <authorList>
            <person name="Fan W."/>
            <person name="Wang S."/>
            <person name="Wang H."/>
            <person name="Wang A."/>
            <person name="Jiang F."/>
            <person name="Liu H."/>
            <person name="Zhao H."/>
            <person name="Xu D."/>
            <person name="Zhang Y."/>
        </authorList>
    </citation>
    <scope>NUCLEOTIDE SEQUENCE [LARGE SCALE GENOMIC DNA]</scope>
    <source>
        <strain evidence="2">cv. Yunnan</strain>
    </source>
</reference>
<protein>
    <submittedName>
        <fullName evidence="1">Uncharacterized protein</fullName>
    </submittedName>
</protein>
<dbReference type="EMBL" id="CM042044">
    <property type="protein sequence ID" value="KAI3686717.1"/>
    <property type="molecule type" value="Genomic_DNA"/>
</dbReference>
<evidence type="ECO:0000313" key="1">
    <source>
        <dbReference type="EMBL" id="KAI3686717.1"/>
    </source>
</evidence>
<name>A0ACB8YMH5_9ASTR</name>
<proteinExistence type="predicted"/>
<sequence>MKHVVEASPSHVASAATLSVATMEAFGAMLQNFGLNYKFIDQITSKFHCIFLNESRASPQSNTISLTENRTTLASLRIKEQQDLNGSGLGVGR</sequence>